<feature type="compositionally biased region" description="Basic and acidic residues" evidence="1">
    <location>
        <begin position="80"/>
        <end position="90"/>
    </location>
</feature>
<dbReference type="KEGG" id="pcw:110222019"/>
<organism evidence="2 3">
    <name type="scientific">Phascolarctos cinereus</name>
    <name type="common">Koala</name>
    <dbReference type="NCBI Taxonomy" id="38626"/>
    <lineage>
        <taxon>Eukaryota</taxon>
        <taxon>Metazoa</taxon>
        <taxon>Chordata</taxon>
        <taxon>Craniata</taxon>
        <taxon>Vertebrata</taxon>
        <taxon>Euteleostomi</taxon>
        <taxon>Mammalia</taxon>
        <taxon>Metatheria</taxon>
        <taxon>Diprotodontia</taxon>
        <taxon>Phascolarctidae</taxon>
        <taxon>Phascolarctos</taxon>
    </lineage>
</organism>
<evidence type="ECO:0000313" key="2">
    <source>
        <dbReference type="Proteomes" id="UP000515140"/>
    </source>
</evidence>
<dbReference type="InParanoid" id="A0A6P5LVH7"/>
<feature type="compositionally biased region" description="Polar residues" evidence="1">
    <location>
        <begin position="65"/>
        <end position="79"/>
    </location>
</feature>
<reference evidence="3" key="1">
    <citation type="submission" date="2025-08" db="UniProtKB">
        <authorList>
            <consortium name="RefSeq"/>
        </authorList>
    </citation>
    <scope>IDENTIFICATION</scope>
    <source>
        <tissue evidence="3">Spleen</tissue>
    </source>
</reference>
<dbReference type="GeneID" id="110222019"/>
<keyword evidence="2" id="KW-1185">Reference proteome</keyword>
<sequence>MESSPSGPQEKKGTRHSYNSATPAIITRSEEYLARVSTELANEALMGAQYTMSPDVPKELKKLDQGTQMSRQVLPTTRTKGTDPRSDRNRTRNKTHLLPSREIVEDFKDDKVKLLKSKEKDLSQHKQVETVQQEETLGGTKFLTTRRPACQPSTDPESLSSLTSRKEQGNIKNMAHSPILNSSSDKSQDGLLAMSITIPEAQRRSQTKITFFFTPFCSAMTPAGNRH</sequence>
<evidence type="ECO:0000313" key="3">
    <source>
        <dbReference type="RefSeq" id="XP_020862487.1"/>
    </source>
</evidence>
<gene>
    <name evidence="3" type="primary">LOC110222019</name>
</gene>
<feature type="compositionally biased region" description="Polar residues" evidence="1">
    <location>
        <begin position="151"/>
        <end position="163"/>
    </location>
</feature>
<accession>A0A6P5LVH7</accession>
<proteinExistence type="predicted"/>
<feature type="region of interest" description="Disordered" evidence="1">
    <location>
        <begin position="56"/>
        <end position="96"/>
    </location>
</feature>
<protein>
    <submittedName>
        <fullName evidence="3">Uncharacterized protein LOC110222019 isoform X1</fullName>
    </submittedName>
</protein>
<dbReference type="Proteomes" id="UP000515140">
    <property type="component" value="Unplaced"/>
</dbReference>
<dbReference type="AlphaFoldDB" id="A0A6P5LVH7"/>
<feature type="region of interest" description="Disordered" evidence="1">
    <location>
        <begin position="1"/>
        <end position="23"/>
    </location>
</feature>
<name>A0A6P5LVH7_PHACI</name>
<dbReference type="RefSeq" id="XP_020862487.1">
    <property type="nucleotide sequence ID" value="XM_021006828.1"/>
</dbReference>
<feature type="region of interest" description="Disordered" evidence="1">
    <location>
        <begin position="145"/>
        <end position="187"/>
    </location>
</feature>
<evidence type="ECO:0000256" key="1">
    <source>
        <dbReference type="SAM" id="MobiDB-lite"/>
    </source>
</evidence>